<dbReference type="GO" id="GO:0005615">
    <property type="term" value="C:extracellular space"/>
    <property type="evidence" value="ECO:0007669"/>
    <property type="project" value="UniProtKB-ARBA"/>
</dbReference>
<keyword evidence="6 10" id="KW-0521">NADP</keyword>
<reference evidence="11 12" key="1">
    <citation type="submission" date="2019-09" db="EMBL/GenBank/DDBJ databases">
        <title>Bird 10,000 Genomes (B10K) Project - Family phase.</title>
        <authorList>
            <person name="Zhang G."/>
        </authorList>
    </citation>
    <scope>NUCLEOTIDE SEQUENCE [LARGE SCALE GENOMIC DNA]</scope>
    <source>
        <strain evidence="11">B10K-DU-002-43</strain>
        <tissue evidence="11">Muscle</tissue>
    </source>
</reference>
<keyword evidence="4" id="KW-0548">Nucleotidyltransferase</keyword>
<keyword evidence="7 10" id="KW-0520">NAD</keyword>
<feature type="signal peptide" evidence="10">
    <location>
        <begin position="1"/>
        <end position="19"/>
    </location>
</feature>
<evidence type="ECO:0000256" key="9">
    <source>
        <dbReference type="ARBA" id="ARBA00047597"/>
    </source>
</evidence>
<dbReference type="InterPro" id="IPR000768">
    <property type="entry name" value="ART"/>
</dbReference>
<dbReference type="AlphaFoldDB" id="A0A7L2A9F7"/>
<dbReference type="Proteomes" id="UP000524007">
    <property type="component" value="Unassembled WGS sequence"/>
</dbReference>
<evidence type="ECO:0000313" key="12">
    <source>
        <dbReference type="Proteomes" id="UP000524007"/>
    </source>
</evidence>
<proteinExistence type="inferred from homology"/>
<dbReference type="GO" id="GO:0046677">
    <property type="term" value="P:response to antibiotic"/>
    <property type="evidence" value="ECO:0007669"/>
    <property type="project" value="UniProtKB-ARBA"/>
</dbReference>
<gene>
    <name evidence="11" type="primary">Madprt_2</name>
    <name evidence="11" type="ORF">LEILUT_R14678</name>
</gene>
<keyword evidence="5 10" id="KW-0732">Signal</keyword>
<dbReference type="PANTHER" id="PTHR10339:SF19">
    <property type="entry name" value="GPI-LINKED NAD(P)(+)--ARGININE ADP-RIBOSYLTRANSFERASE 1"/>
    <property type="match status" value="1"/>
</dbReference>
<dbReference type="PROSITE" id="PS01291">
    <property type="entry name" value="ART"/>
    <property type="match status" value="1"/>
</dbReference>
<evidence type="ECO:0000256" key="10">
    <source>
        <dbReference type="RuleBase" id="RU361228"/>
    </source>
</evidence>
<dbReference type="SUPFAM" id="SSF56399">
    <property type="entry name" value="ADP-ribosylation"/>
    <property type="match status" value="1"/>
</dbReference>
<dbReference type="EMBL" id="VXBY01006574">
    <property type="protein sequence ID" value="NXP42598.1"/>
    <property type="molecule type" value="Genomic_DNA"/>
</dbReference>
<sequence length="285" mass="31258">MALLAHTLALLAMMVVTVANEVKPLDMAGDSFDDQYQGCGPAMTSALPALNRSEFKKNPLFAQVWVKAAAKWQSRGPPESPLSPDQATAIIAFTMNGLDIMFNNALRVAGRSPQEYWYNFHYKTFHFLLTDALVTLRDALRGNCKELFHQMCGVQFKAKRGSIIRFGEFTSMSLSGETMDCPGKETRFQVYTCQGVEIAFFSGNSQNWGLLIPPFETFEVIQVTETGDKAVIQLQSTGTYSKYNCEWLQGDTTGDSLGGSVPNAPFHLGGFLLAITALAVATGIH</sequence>
<evidence type="ECO:0000313" key="11">
    <source>
        <dbReference type="EMBL" id="NXP42598.1"/>
    </source>
</evidence>
<evidence type="ECO:0000256" key="8">
    <source>
        <dbReference type="ARBA" id="ARBA00023157"/>
    </source>
</evidence>
<feature type="non-terminal residue" evidence="11">
    <location>
        <position position="1"/>
    </location>
</feature>
<evidence type="ECO:0000256" key="5">
    <source>
        <dbReference type="ARBA" id="ARBA00022729"/>
    </source>
</evidence>
<dbReference type="PANTHER" id="PTHR10339">
    <property type="entry name" value="ADP-RIBOSYLTRANSFERASE"/>
    <property type="match status" value="1"/>
</dbReference>
<keyword evidence="2 10" id="KW-0328">Glycosyltransferase</keyword>
<keyword evidence="8" id="KW-1015">Disulfide bond</keyword>
<dbReference type="FunFam" id="3.90.176.10:FF:000001">
    <property type="entry name" value="NAD(P)(+)--arginine ADP-ribosyltransferase"/>
    <property type="match status" value="1"/>
</dbReference>
<accession>A0A7L2A9F7</accession>
<evidence type="ECO:0000256" key="2">
    <source>
        <dbReference type="ARBA" id="ARBA00022676"/>
    </source>
</evidence>
<dbReference type="GO" id="GO:0044194">
    <property type="term" value="C:cytolytic granule"/>
    <property type="evidence" value="ECO:0007669"/>
    <property type="project" value="UniProtKB-ARBA"/>
</dbReference>
<evidence type="ECO:0000256" key="3">
    <source>
        <dbReference type="ARBA" id="ARBA00022679"/>
    </source>
</evidence>
<dbReference type="GO" id="GO:0016779">
    <property type="term" value="F:nucleotidyltransferase activity"/>
    <property type="evidence" value="ECO:0007669"/>
    <property type="project" value="UniProtKB-KW"/>
</dbReference>
<evidence type="ECO:0000256" key="1">
    <source>
        <dbReference type="ARBA" id="ARBA00009558"/>
    </source>
</evidence>
<dbReference type="InterPro" id="IPR050999">
    <property type="entry name" value="ADP-ribosyltransferase_ARG"/>
</dbReference>
<name>A0A7L2A9F7_LEILU</name>
<evidence type="ECO:0000256" key="6">
    <source>
        <dbReference type="ARBA" id="ARBA00022857"/>
    </source>
</evidence>
<evidence type="ECO:0000256" key="7">
    <source>
        <dbReference type="ARBA" id="ARBA00023027"/>
    </source>
</evidence>
<evidence type="ECO:0000256" key="4">
    <source>
        <dbReference type="ARBA" id="ARBA00022695"/>
    </source>
</evidence>
<dbReference type="Pfam" id="PF01129">
    <property type="entry name" value="ART"/>
    <property type="match status" value="1"/>
</dbReference>
<dbReference type="EC" id="2.4.2.31" evidence="10"/>
<feature type="chain" id="PRO_5029939918" description="NAD(P)(+)--arginine ADP-ribosyltransferase" evidence="10">
    <location>
        <begin position="20"/>
        <end position="285"/>
    </location>
</feature>
<comment type="similarity">
    <text evidence="1 10">Belongs to the Arg-specific ADP-ribosyltransferase family.</text>
</comment>
<dbReference type="Gene3D" id="3.90.176.10">
    <property type="entry name" value="Toxin ADP-ribosyltransferase, Chain A, domain 1"/>
    <property type="match status" value="1"/>
</dbReference>
<organism evidence="11 12">
    <name type="scientific">Leiothrix lutea</name>
    <name type="common">Red-billed leiothrix</name>
    <name type="synonym">Sylvia lutea</name>
    <dbReference type="NCBI Taxonomy" id="36275"/>
    <lineage>
        <taxon>Eukaryota</taxon>
        <taxon>Metazoa</taxon>
        <taxon>Chordata</taxon>
        <taxon>Craniata</taxon>
        <taxon>Vertebrata</taxon>
        <taxon>Euteleostomi</taxon>
        <taxon>Archelosauria</taxon>
        <taxon>Archosauria</taxon>
        <taxon>Dinosauria</taxon>
        <taxon>Saurischia</taxon>
        <taxon>Theropoda</taxon>
        <taxon>Coelurosauria</taxon>
        <taxon>Aves</taxon>
        <taxon>Neognathae</taxon>
        <taxon>Neoaves</taxon>
        <taxon>Telluraves</taxon>
        <taxon>Australaves</taxon>
        <taxon>Passeriformes</taxon>
        <taxon>Sylvioidea</taxon>
        <taxon>Leiothrichidae</taxon>
        <taxon>Leiothrix</taxon>
    </lineage>
</organism>
<dbReference type="PROSITE" id="PS51996">
    <property type="entry name" value="TR_MART"/>
    <property type="match status" value="1"/>
</dbReference>
<protein>
    <recommendedName>
        <fullName evidence="10">NAD(P)(+)--arginine ADP-ribosyltransferase</fullName>
        <ecNumber evidence="10">2.4.2.31</ecNumber>
    </recommendedName>
    <alternativeName>
        <fullName evidence="10">Mono(ADP-ribosyl)transferase</fullName>
    </alternativeName>
</protein>
<dbReference type="GO" id="GO:0003950">
    <property type="term" value="F:NAD+ poly-ADP-ribosyltransferase activity"/>
    <property type="evidence" value="ECO:0007669"/>
    <property type="project" value="UniProtKB-ARBA"/>
</dbReference>
<keyword evidence="3 10" id="KW-0808">Transferase</keyword>
<dbReference type="GO" id="GO:0106274">
    <property type="term" value="F:NAD+-protein-arginine ADP-ribosyltransferase activity"/>
    <property type="evidence" value="ECO:0007669"/>
    <property type="project" value="UniProtKB-EC"/>
</dbReference>
<keyword evidence="12" id="KW-1185">Reference proteome</keyword>
<feature type="non-terminal residue" evidence="11">
    <location>
        <position position="285"/>
    </location>
</feature>
<comment type="caution">
    <text evidence="11">The sequence shown here is derived from an EMBL/GenBank/DDBJ whole genome shotgun (WGS) entry which is preliminary data.</text>
</comment>
<comment type="catalytic activity">
    <reaction evidence="9 10">
        <text>L-arginyl-[protein] + NAD(+) = N(omega)-(ADP-D-ribosyl)-L-arginyl-[protein] + nicotinamide + H(+)</text>
        <dbReference type="Rhea" id="RHEA:19149"/>
        <dbReference type="Rhea" id="RHEA-COMP:10532"/>
        <dbReference type="Rhea" id="RHEA-COMP:15087"/>
        <dbReference type="ChEBI" id="CHEBI:15378"/>
        <dbReference type="ChEBI" id="CHEBI:17154"/>
        <dbReference type="ChEBI" id="CHEBI:29965"/>
        <dbReference type="ChEBI" id="CHEBI:57540"/>
        <dbReference type="ChEBI" id="CHEBI:142554"/>
        <dbReference type="EC" id="2.4.2.31"/>
    </reaction>
</comment>
<dbReference type="PRINTS" id="PR00970">
    <property type="entry name" value="RIBTRNSFRASE"/>
</dbReference>